<name>A0A1I2XJV8_9SPHI</name>
<evidence type="ECO:0000256" key="4">
    <source>
        <dbReference type="RuleBase" id="RU003815"/>
    </source>
</evidence>
<dbReference type="SUPFAM" id="SSF54211">
    <property type="entry name" value="Ribosomal protein S5 domain 2-like"/>
    <property type="match status" value="1"/>
</dbReference>
<dbReference type="PROSITE" id="PS00360">
    <property type="entry name" value="RIBOSOMAL_S9"/>
    <property type="match status" value="1"/>
</dbReference>
<evidence type="ECO:0000313" key="6">
    <source>
        <dbReference type="EMBL" id="SFH13773.1"/>
    </source>
</evidence>
<dbReference type="RefSeq" id="WP_090993878.1">
    <property type="nucleotide sequence ID" value="NZ_FOPP01000005.1"/>
</dbReference>
<evidence type="ECO:0000313" key="7">
    <source>
        <dbReference type="Proteomes" id="UP000199666"/>
    </source>
</evidence>
<dbReference type="PANTHER" id="PTHR21569:SF1">
    <property type="entry name" value="SMALL RIBOSOMAL SUBUNIT PROTEIN US9M"/>
    <property type="match status" value="1"/>
</dbReference>
<dbReference type="Proteomes" id="UP000199666">
    <property type="component" value="Unassembled WGS sequence"/>
</dbReference>
<dbReference type="OrthoDB" id="9803965at2"/>
<dbReference type="STRING" id="414048.SAMN04489864_105298"/>
<dbReference type="EMBL" id="FOPP01000005">
    <property type="protein sequence ID" value="SFH13773.1"/>
    <property type="molecule type" value="Genomic_DNA"/>
</dbReference>
<dbReference type="Pfam" id="PF00380">
    <property type="entry name" value="Ribosomal_S9"/>
    <property type="match status" value="1"/>
</dbReference>
<dbReference type="GO" id="GO:0022627">
    <property type="term" value="C:cytosolic small ribosomal subunit"/>
    <property type="evidence" value="ECO:0007669"/>
    <property type="project" value="TreeGrafter"/>
</dbReference>
<keyword evidence="7" id="KW-1185">Reference proteome</keyword>
<dbReference type="FunFam" id="3.30.230.10:FF:000001">
    <property type="entry name" value="30S ribosomal protein S9"/>
    <property type="match status" value="1"/>
</dbReference>
<organism evidence="6 7">
    <name type="scientific">Pedobacter insulae</name>
    <dbReference type="NCBI Taxonomy" id="414048"/>
    <lineage>
        <taxon>Bacteria</taxon>
        <taxon>Pseudomonadati</taxon>
        <taxon>Bacteroidota</taxon>
        <taxon>Sphingobacteriia</taxon>
        <taxon>Sphingobacteriales</taxon>
        <taxon>Sphingobacteriaceae</taxon>
        <taxon>Pedobacter</taxon>
    </lineage>
</organism>
<proteinExistence type="inferred from homology"/>
<dbReference type="GO" id="GO:0003735">
    <property type="term" value="F:structural constituent of ribosome"/>
    <property type="evidence" value="ECO:0007669"/>
    <property type="project" value="InterPro"/>
</dbReference>
<dbReference type="PANTHER" id="PTHR21569">
    <property type="entry name" value="RIBOSOMAL PROTEIN S9"/>
    <property type="match status" value="1"/>
</dbReference>
<accession>A0A1I2XJV8</accession>
<evidence type="ECO:0000256" key="3">
    <source>
        <dbReference type="ARBA" id="ARBA00023274"/>
    </source>
</evidence>
<reference evidence="6 7" key="1">
    <citation type="submission" date="2016-10" db="EMBL/GenBank/DDBJ databases">
        <authorList>
            <person name="de Groot N.N."/>
        </authorList>
    </citation>
    <scope>NUCLEOTIDE SEQUENCE [LARGE SCALE GENOMIC DNA]</scope>
    <source>
        <strain evidence="6 7">DSM 18684</strain>
    </source>
</reference>
<evidence type="ECO:0000256" key="1">
    <source>
        <dbReference type="ARBA" id="ARBA00005251"/>
    </source>
</evidence>
<sequence length="128" mass="14295">MSVTNTSGRRKTAVARIYLKEGNGTITVNGKDHKVYFPTLPLQYIVNQSFEVSELIGKYDVTVNVNGGGVKGQAEAVRLAIAKAIVELDAEKKPALRAKGLMTRDMRMVERKKPGRKKARKKFQFSKR</sequence>
<evidence type="ECO:0000256" key="5">
    <source>
        <dbReference type="RuleBase" id="RU003816"/>
    </source>
</evidence>
<dbReference type="AlphaFoldDB" id="A0A1I2XJV8"/>
<dbReference type="NCBIfam" id="NF001099">
    <property type="entry name" value="PRK00132.1"/>
    <property type="match status" value="1"/>
</dbReference>
<protein>
    <recommendedName>
        <fullName evidence="5">30S ribosomal protein S9</fullName>
    </recommendedName>
</protein>
<keyword evidence="2 4" id="KW-0689">Ribosomal protein</keyword>
<dbReference type="GO" id="GO:0006412">
    <property type="term" value="P:translation"/>
    <property type="evidence" value="ECO:0007669"/>
    <property type="project" value="InterPro"/>
</dbReference>
<dbReference type="Gene3D" id="3.30.230.10">
    <property type="match status" value="1"/>
</dbReference>
<dbReference type="InterPro" id="IPR023035">
    <property type="entry name" value="Ribosomal_uS9_bac/plastid"/>
</dbReference>
<evidence type="ECO:0000256" key="2">
    <source>
        <dbReference type="ARBA" id="ARBA00022980"/>
    </source>
</evidence>
<gene>
    <name evidence="6" type="ORF">SAMN04489864_105298</name>
</gene>
<dbReference type="GO" id="GO:0003723">
    <property type="term" value="F:RNA binding"/>
    <property type="evidence" value="ECO:0007669"/>
    <property type="project" value="TreeGrafter"/>
</dbReference>
<dbReference type="InterPro" id="IPR014721">
    <property type="entry name" value="Ribsml_uS5_D2-typ_fold_subgr"/>
</dbReference>
<comment type="similarity">
    <text evidence="1 4">Belongs to the universal ribosomal protein uS9 family.</text>
</comment>
<dbReference type="InterPro" id="IPR020574">
    <property type="entry name" value="Ribosomal_uS9_CS"/>
</dbReference>
<dbReference type="InterPro" id="IPR020568">
    <property type="entry name" value="Ribosomal_Su5_D2-typ_SF"/>
</dbReference>
<dbReference type="InterPro" id="IPR000754">
    <property type="entry name" value="Ribosomal_uS9"/>
</dbReference>
<keyword evidence="3 4" id="KW-0687">Ribonucleoprotein</keyword>